<evidence type="ECO:0000313" key="2">
    <source>
        <dbReference type="Proteomes" id="UP000054023"/>
    </source>
</evidence>
<sequence length="71" mass="8152">MSNRLKVRITPAESQRSNFIAYVRNATASDLNTLLKRGGFATFQRGDGSDYWINLDHVYWVKILEEGESED</sequence>
<organism evidence="1 2">
    <name type="scientific">Nesterenkonia jeotgali</name>
    <dbReference type="NCBI Taxonomy" id="317018"/>
    <lineage>
        <taxon>Bacteria</taxon>
        <taxon>Bacillati</taxon>
        <taxon>Actinomycetota</taxon>
        <taxon>Actinomycetes</taxon>
        <taxon>Micrococcales</taxon>
        <taxon>Micrococcaceae</taxon>
        <taxon>Nesterenkonia</taxon>
    </lineage>
</organism>
<protein>
    <submittedName>
        <fullName evidence="1">Uncharacterized protein</fullName>
    </submittedName>
</protein>
<dbReference type="AlphaFoldDB" id="A0A0W8IG78"/>
<dbReference type="STRING" id="317018.AVL63_02725"/>
<name>A0A0W8IG78_9MICC</name>
<gene>
    <name evidence="1" type="ORF">AVL63_02725</name>
</gene>
<keyword evidence="2" id="KW-1185">Reference proteome</keyword>
<comment type="caution">
    <text evidence="1">The sequence shown here is derived from an EMBL/GenBank/DDBJ whole genome shotgun (WGS) entry which is preliminary data.</text>
</comment>
<dbReference type="Proteomes" id="UP000054023">
    <property type="component" value="Unassembled WGS sequence"/>
</dbReference>
<proteinExistence type="predicted"/>
<dbReference type="RefSeq" id="WP_058888636.1">
    <property type="nucleotide sequence ID" value="NZ_LQBM01000003.1"/>
</dbReference>
<dbReference type="EMBL" id="LQBM01000003">
    <property type="protein sequence ID" value="KUG58954.1"/>
    <property type="molecule type" value="Genomic_DNA"/>
</dbReference>
<reference evidence="2" key="1">
    <citation type="submission" date="2015-12" db="EMBL/GenBank/DDBJ databases">
        <authorList>
            <person name="Nair G.R."/>
            <person name="Kaur G."/>
            <person name="Mayilraj S."/>
        </authorList>
    </citation>
    <scope>NUCLEOTIDE SEQUENCE [LARGE SCALE GENOMIC DNA]</scope>
    <source>
        <strain evidence="2">CD08_7</strain>
    </source>
</reference>
<accession>A0A0W8IG78</accession>
<evidence type="ECO:0000313" key="1">
    <source>
        <dbReference type="EMBL" id="KUG58954.1"/>
    </source>
</evidence>